<name>A0A9W5YQZ5_9EURO</name>
<dbReference type="CDD" id="cd01838">
    <property type="entry name" value="Isoamyl_acetate_hydrolase_like"/>
    <property type="match status" value="1"/>
</dbReference>
<dbReference type="Pfam" id="PF13472">
    <property type="entry name" value="Lipase_GDSL_2"/>
    <property type="match status" value="1"/>
</dbReference>
<organism evidence="2 3">
    <name type="scientific">Aspergillus brasiliensis</name>
    <dbReference type="NCBI Taxonomy" id="319629"/>
    <lineage>
        <taxon>Eukaryota</taxon>
        <taxon>Fungi</taxon>
        <taxon>Dikarya</taxon>
        <taxon>Ascomycota</taxon>
        <taxon>Pezizomycotina</taxon>
        <taxon>Eurotiomycetes</taxon>
        <taxon>Eurotiomycetidae</taxon>
        <taxon>Eurotiales</taxon>
        <taxon>Aspergillaceae</taxon>
        <taxon>Aspergillus</taxon>
        <taxon>Aspergillus subgen. Circumdati</taxon>
    </lineage>
</organism>
<dbReference type="InterPro" id="IPR045136">
    <property type="entry name" value="Iah1-like"/>
</dbReference>
<reference evidence="2" key="1">
    <citation type="submission" date="2022-07" db="EMBL/GenBank/DDBJ databases">
        <title>Taxonomy of Aspergillus series Nigri: significant species reduction supported by multi-species coalescent approaches.</title>
        <authorList>
            <person name="Bian C."/>
            <person name="Kusuya Y."/>
            <person name="Sklenar F."/>
            <person name="D'hooge E."/>
            <person name="Yaguchi T."/>
            <person name="Takahashi H."/>
            <person name="Hubka V."/>
        </authorList>
    </citation>
    <scope>NUCLEOTIDE SEQUENCE</scope>
    <source>
        <strain evidence="2">CBS 733.88</strain>
    </source>
</reference>
<dbReference type="Gene3D" id="3.40.50.1110">
    <property type="entry name" value="SGNH hydrolase"/>
    <property type="match status" value="1"/>
</dbReference>
<dbReference type="SUPFAM" id="SSF52266">
    <property type="entry name" value="SGNH hydrolase"/>
    <property type="match status" value="1"/>
</dbReference>
<proteinExistence type="predicted"/>
<dbReference type="EMBL" id="BROQ01000040">
    <property type="protein sequence ID" value="GKZ21467.1"/>
    <property type="molecule type" value="Genomic_DNA"/>
</dbReference>
<feature type="domain" description="SGNH hydrolase-type esterase" evidence="1">
    <location>
        <begin position="22"/>
        <end position="246"/>
    </location>
</feature>
<evidence type="ECO:0000313" key="2">
    <source>
        <dbReference type="EMBL" id="GKZ21467.1"/>
    </source>
</evidence>
<dbReference type="InterPro" id="IPR036514">
    <property type="entry name" value="SGNH_hydro_sf"/>
</dbReference>
<dbReference type="AlphaFoldDB" id="A0A9W5YQZ5"/>
<evidence type="ECO:0000313" key="3">
    <source>
        <dbReference type="Proteomes" id="UP001143548"/>
    </source>
</evidence>
<dbReference type="Proteomes" id="UP001143548">
    <property type="component" value="Unassembled WGS sequence"/>
</dbReference>
<sequence length="279" mass="31131">MSNTVAAADEEGAYTPYDQFFLFGDSITEYSNAQDMGFGFSAALQNAYSRRLDVVNRGLAGYNTLHAVKAFPKCFPTPERANVRLMVIIPHHTLPNCPITNGHRQTIWFGANDASLPGFEQHVPIETYKENLRRIIQHPLTKAQNPRIMIITPPPINEYQLAGFDAMKGNPHPTRTNAHARKYGVAAREVAAEFGLPVADVWSAFMSTVGWKEGQPLVGSRDLPEDGKFASLFTDGLHLAANGYRIVFEEVMKTIQENWPDQVPEKLPYVFPSWSLAPK</sequence>
<evidence type="ECO:0000259" key="1">
    <source>
        <dbReference type="Pfam" id="PF13472"/>
    </source>
</evidence>
<dbReference type="PANTHER" id="PTHR14209">
    <property type="entry name" value="ISOAMYL ACETATE-HYDROLYZING ESTERASE 1"/>
    <property type="match status" value="1"/>
</dbReference>
<dbReference type="PANTHER" id="PTHR14209:SF19">
    <property type="entry name" value="ISOAMYL ACETATE-HYDROLYZING ESTERASE 1 HOMOLOG"/>
    <property type="match status" value="1"/>
</dbReference>
<dbReference type="InterPro" id="IPR013830">
    <property type="entry name" value="SGNH_hydro"/>
</dbReference>
<gene>
    <name evidence="2" type="ORF">AbraCBS73388_007363</name>
</gene>
<protein>
    <submittedName>
        <fullName evidence="2">Isoamyl acetate-hydrolyzing esterase</fullName>
    </submittedName>
</protein>
<comment type="caution">
    <text evidence="2">The sequence shown here is derived from an EMBL/GenBank/DDBJ whole genome shotgun (WGS) entry which is preliminary data.</text>
</comment>
<accession>A0A9W5YQZ5</accession>